<comment type="subcellular location">
    <subcellularLocation>
        <location evidence="1">Cell membrane</location>
        <topology evidence="1">Multi-pass membrane protein</topology>
    </subcellularLocation>
</comment>
<evidence type="ECO:0000256" key="6">
    <source>
        <dbReference type="SAM" id="Phobius"/>
    </source>
</evidence>
<keyword evidence="2" id="KW-1003">Cell membrane</keyword>
<accession>F7YYE8</accession>
<evidence type="ECO:0000259" key="7">
    <source>
        <dbReference type="Pfam" id="PF03176"/>
    </source>
</evidence>
<keyword evidence="9" id="KW-1185">Reference proteome</keyword>
<feature type="transmembrane region" description="Helical" evidence="6">
    <location>
        <begin position="294"/>
        <end position="315"/>
    </location>
</feature>
<dbReference type="STRING" id="688269.Theth_0888"/>
<feature type="transmembrane region" description="Helical" evidence="6">
    <location>
        <begin position="12"/>
        <end position="30"/>
    </location>
</feature>
<dbReference type="RefSeq" id="WP_013932194.1">
    <property type="nucleotide sequence ID" value="NC_015707.1"/>
</dbReference>
<dbReference type="EMBL" id="CP002351">
    <property type="protein sequence ID" value="AEH50972.1"/>
    <property type="molecule type" value="Genomic_DNA"/>
</dbReference>
<keyword evidence="3 6" id="KW-0812">Transmembrane</keyword>
<dbReference type="KEGG" id="tta:Theth_0888"/>
<feature type="transmembrane region" description="Helical" evidence="6">
    <location>
        <begin position="336"/>
        <end position="355"/>
    </location>
</feature>
<dbReference type="PANTHER" id="PTHR33406">
    <property type="entry name" value="MEMBRANE PROTEIN MJ1562-RELATED"/>
    <property type="match status" value="1"/>
</dbReference>
<keyword evidence="5 6" id="KW-0472">Membrane</keyword>
<feature type="transmembrane region" description="Helical" evidence="6">
    <location>
        <begin position="625"/>
        <end position="644"/>
    </location>
</feature>
<feature type="transmembrane region" description="Helical" evidence="6">
    <location>
        <begin position="408"/>
        <end position="428"/>
    </location>
</feature>
<feature type="transmembrane region" description="Helical" evidence="6">
    <location>
        <begin position="744"/>
        <end position="763"/>
    </location>
</feature>
<dbReference type="GO" id="GO:0005886">
    <property type="term" value="C:plasma membrane"/>
    <property type="evidence" value="ECO:0007669"/>
    <property type="project" value="UniProtKB-SubCell"/>
</dbReference>
<dbReference type="Proteomes" id="UP000006804">
    <property type="component" value="Chromosome"/>
</dbReference>
<dbReference type="AlphaFoldDB" id="F7YYE8"/>
<dbReference type="Pfam" id="PF03176">
    <property type="entry name" value="MMPL"/>
    <property type="match status" value="1"/>
</dbReference>
<evidence type="ECO:0000313" key="8">
    <source>
        <dbReference type="EMBL" id="AEH50972.1"/>
    </source>
</evidence>
<feature type="transmembrane region" description="Helical" evidence="6">
    <location>
        <begin position="235"/>
        <end position="254"/>
    </location>
</feature>
<protein>
    <submittedName>
        <fullName evidence="8">Exporter of the RND superfamily protein-like protein</fullName>
    </submittedName>
</protein>
<dbReference type="PATRIC" id="fig|688269.3.peg.912"/>
<feature type="transmembrane region" description="Helical" evidence="6">
    <location>
        <begin position="261"/>
        <end position="282"/>
    </location>
</feature>
<dbReference type="OrthoDB" id="49344at2"/>
<evidence type="ECO:0000256" key="3">
    <source>
        <dbReference type="ARBA" id="ARBA00022692"/>
    </source>
</evidence>
<evidence type="ECO:0000256" key="4">
    <source>
        <dbReference type="ARBA" id="ARBA00022989"/>
    </source>
</evidence>
<dbReference type="eggNOG" id="COG4258">
    <property type="taxonomic scope" value="Bacteria"/>
</dbReference>
<evidence type="ECO:0000256" key="2">
    <source>
        <dbReference type="ARBA" id="ARBA00022475"/>
    </source>
</evidence>
<feature type="transmembrane region" description="Helical" evidence="6">
    <location>
        <begin position="651"/>
        <end position="671"/>
    </location>
</feature>
<feature type="transmembrane region" description="Helical" evidence="6">
    <location>
        <begin position="713"/>
        <end position="732"/>
    </location>
</feature>
<dbReference type="InterPro" id="IPR004869">
    <property type="entry name" value="MMPL_dom"/>
</dbReference>
<proteinExistence type="predicted"/>
<dbReference type="HOGENOM" id="CLU_352267_0_0_0"/>
<gene>
    <name evidence="8" type="ORF">Theth_0888</name>
</gene>
<organism evidence="8 9">
    <name type="scientific">Pseudothermotoga thermarum DSM 5069</name>
    <dbReference type="NCBI Taxonomy" id="688269"/>
    <lineage>
        <taxon>Bacteria</taxon>
        <taxon>Thermotogati</taxon>
        <taxon>Thermotogota</taxon>
        <taxon>Thermotogae</taxon>
        <taxon>Thermotogales</taxon>
        <taxon>Thermotogaceae</taxon>
        <taxon>Pseudothermotoga</taxon>
    </lineage>
</organism>
<evidence type="ECO:0000256" key="5">
    <source>
        <dbReference type="ARBA" id="ARBA00023136"/>
    </source>
</evidence>
<sequence length="775" mass="86758" precursor="true">MALSAIVVKYHRLIVVIFSSLAIVLGYFAFAKFSVDSNLASLAPKGENFYTEQLDFLKEKMSSNVLVVVTYANGDVEKTLKILAELKEAFESSGYIQETMKVDDPEIFIKYGFLTVEASNFDKIFSTFDPSLGNFLDFEEWRKIVASSASAYNLISDYARRSDIEKYVLISPDKEIALINFVLKDDFTNISVMNKVVAELKKIASNLEKQWSTKFLFTGTPAGVYESNQQVKKDFALTTMISLGGICAIILAGFGSFAVLVLLFISMIVAMLITLGFVNLVLGEINIVTSFVNAMLLGLGIDYGIYVISRIAFFSSEKRVDESSVSAALNELAKPSIVALLTTIGAFGSMFLGLSKPFVQMAIFAIFGMVSFYLTMMLFLPALILTLKVQFKETRRKLLGNFIFNNKLRRIFKISMLIALIIFIPLGIQNLSNYWYTPSGLVSDKAESAIAFNKVKQSFQKVGLGEICLLADNLEDLKRLEGIVKNSGFLVEPLSVLNILELASNKTLEDLPEVYRQVFQIVNNPFLSAIFHRVGIYPQLLEMLRFVRSTNNLEDIVMELKKDVPMVFYEQNGKSYFVLYTDGIENIYQANRLKNVFNYFEQNNVKVYGYPALLYEVMKEMKKTIYFLGILVFLGVFAAVLLTLRSLRKALFITTLLLLSIITTFGIGKILGFHTTFLTLLIFPVLTGIGVDGFVHATFAIERKEKNLISKTLHSISLSSFTTTAAFGSFTLAQGKLLSEFGSLMAIGFFVNYLLVIYLTSFYKGGGNDENRHDD</sequence>
<dbReference type="PANTHER" id="PTHR33406:SF13">
    <property type="entry name" value="MEMBRANE PROTEIN YDFJ"/>
    <property type="match status" value="1"/>
</dbReference>
<keyword evidence="4 6" id="KW-1133">Transmembrane helix</keyword>
<dbReference type="Gene3D" id="1.20.1640.10">
    <property type="entry name" value="Multidrug efflux transporter AcrB transmembrane domain"/>
    <property type="match status" value="2"/>
</dbReference>
<reference evidence="8 9" key="1">
    <citation type="submission" date="2010-11" db="EMBL/GenBank/DDBJ databases">
        <title>The complete genome of Thermotoga thermarum DSM 5069.</title>
        <authorList>
            <consortium name="US DOE Joint Genome Institute (JGI-PGF)"/>
            <person name="Lucas S."/>
            <person name="Copeland A."/>
            <person name="Lapidus A."/>
            <person name="Bruce D."/>
            <person name="Goodwin L."/>
            <person name="Pitluck S."/>
            <person name="Kyrpides N."/>
            <person name="Mavromatis K."/>
            <person name="Ivanova N."/>
            <person name="Zeytun A."/>
            <person name="Brettin T."/>
            <person name="Detter J.C."/>
            <person name="Tapia R."/>
            <person name="Han C."/>
            <person name="Land M."/>
            <person name="Hauser L."/>
            <person name="Markowitz V."/>
            <person name="Cheng J.-F."/>
            <person name="Hugenholtz P."/>
            <person name="Woyke T."/>
            <person name="Wu D."/>
            <person name="Spring S."/>
            <person name="Schroeder M."/>
            <person name="Brambilla E."/>
            <person name="Klenk H.-P."/>
            <person name="Eisen J.A."/>
        </authorList>
    </citation>
    <scope>NUCLEOTIDE SEQUENCE [LARGE SCALE GENOMIC DNA]</scope>
    <source>
        <strain evidence="8 9">DSM 5069</strain>
    </source>
</reference>
<feature type="transmembrane region" description="Helical" evidence="6">
    <location>
        <begin position="677"/>
        <end position="701"/>
    </location>
</feature>
<dbReference type="SUPFAM" id="SSF82866">
    <property type="entry name" value="Multidrug efflux transporter AcrB transmembrane domain"/>
    <property type="match status" value="2"/>
</dbReference>
<name>F7YYE8_9THEM</name>
<feature type="transmembrane region" description="Helical" evidence="6">
    <location>
        <begin position="361"/>
        <end position="387"/>
    </location>
</feature>
<evidence type="ECO:0000256" key="1">
    <source>
        <dbReference type="ARBA" id="ARBA00004651"/>
    </source>
</evidence>
<evidence type="ECO:0000313" key="9">
    <source>
        <dbReference type="Proteomes" id="UP000006804"/>
    </source>
</evidence>
<feature type="domain" description="Membrane transport protein MMPL" evidence="7">
    <location>
        <begin position="151"/>
        <end position="396"/>
    </location>
</feature>
<dbReference type="InterPro" id="IPR050545">
    <property type="entry name" value="Mycobact_MmpL"/>
</dbReference>